<dbReference type="PANTHER" id="PTHR46182">
    <property type="entry name" value="FI19480P1"/>
    <property type="match status" value="1"/>
</dbReference>
<evidence type="ECO:0000313" key="5">
    <source>
        <dbReference type="EMBL" id="VDM38192.1"/>
    </source>
</evidence>
<dbReference type="InterPro" id="IPR029865">
    <property type="entry name" value="KIAA0319-like"/>
</dbReference>
<dbReference type="PANTHER" id="PTHR46182:SF2">
    <property type="entry name" value="FI19480P1"/>
    <property type="match status" value="1"/>
</dbReference>
<dbReference type="CDD" id="cd00146">
    <property type="entry name" value="PKD"/>
    <property type="match status" value="3"/>
</dbReference>
<keyword evidence="2" id="KW-0472">Membrane</keyword>
<dbReference type="Proteomes" id="UP000050794">
    <property type="component" value="Unassembled WGS sequence"/>
</dbReference>
<dbReference type="GO" id="GO:0001764">
    <property type="term" value="P:neuron migration"/>
    <property type="evidence" value="ECO:0007669"/>
    <property type="project" value="TreeGrafter"/>
</dbReference>
<feature type="region of interest" description="Disordered" evidence="1">
    <location>
        <begin position="813"/>
        <end position="840"/>
    </location>
</feature>
<evidence type="ECO:0000256" key="1">
    <source>
        <dbReference type="SAM" id="MobiDB-lite"/>
    </source>
</evidence>
<dbReference type="PROSITE" id="PS50835">
    <property type="entry name" value="IG_LIKE"/>
    <property type="match status" value="1"/>
</dbReference>
<protein>
    <submittedName>
        <fullName evidence="7">Ig-like domain-containing protein</fullName>
    </submittedName>
</protein>
<keyword evidence="2" id="KW-0812">Transmembrane</keyword>
<dbReference type="InterPro" id="IPR013783">
    <property type="entry name" value="Ig-like_fold"/>
</dbReference>
<keyword evidence="6" id="KW-1185">Reference proteome</keyword>
<dbReference type="InterPro" id="IPR007110">
    <property type="entry name" value="Ig-like_dom"/>
</dbReference>
<accession>A0A183UEF1</accession>
<dbReference type="GO" id="GO:0016020">
    <property type="term" value="C:membrane"/>
    <property type="evidence" value="ECO:0007669"/>
    <property type="project" value="TreeGrafter"/>
</dbReference>
<gene>
    <name evidence="5" type="ORF">TCNE_LOCUS6871</name>
</gene>
<feature type="signal peptide" evidence="3">
    <location>
        <begin position="1"/>
        <end position="19"/>
    </location>
</feature>
<proteinExistence type="predicted"/>
<sequence length="853" mass="93824">MFGTAFLIVTISIFSFSKADLIGDRLLNETLTGNKGKECTCREGYSRDASKQCERNSITIVETTSGPTAIELKGDPVPFHIEGPLNVHLPQNTVSLKIVRNSSSDFANYTYYWEVLDGGGFGSADTYTEPVLTLSGLKEGVIRLRATVSDDSARSYRDVSVSVLSEKKPNKPPVAVIRPASPVHAVEGSRVVLDAEGSSDEDDSHLDFEWKLLNGPAVQLPAMNAAILRLDNLHVGNYSFGLTVKDRDGATDHGTVDVIVSAKRDDPPKAQISQCGEQVSRSTIDVRLPTKTLLLCANTSTDDYGITSYKWFRVDNLITQLAVDYAGSSTSVLTLTNLQANEKFGPYVFRLEVSDASGQTDSATISILVNKAVNQPPQPDAGGNQTIQLPTASAVLNGNVKDDGEVVGYEWTQISGPNQVVIVNGDKSKCTISGFEEGIYQFRLNVTDDGGLSATDDTFVIVIRSKNEPPVAHARNVTVYLPANLAILNGTESSDDAGIVRYAWTPHDDVPACIMFLGSSSRQPIAMLSGLVPGVFHFDLTVADHSNAQDSITISLTVIAGEEQLNSVELYMEHNFSDITYRLRSKLEGRLATALAFQIPEAVRVDVCFSDFAQDPTSGRVRVVFHTEFTNSTSNELKGARGRTMVVPAVRAVAILRNEANMIRDFHIDSINTLYWLIRCDLELVRVLNNYICRHFDSFARNRGVILCDALNSVPDVDTALMVESAIAWSVLYFGLFLFVTSIFAISCIVVRFKYRTELELSDWSSTKNRVLSRRRKRRRFRRNDKEPYTNGLLNGNSKLKEPGSSYSLLMPSESLSSECETEQSTTNANRRAMSDENGVELRERANSLPFIE</sequence>
<dbReference type="Gene3D" id="2.60.40.10">
    <property type="entry name" value="Immunoglobulins"/>
    <property type="match status" value="5"/>
</dbReference>
<dbReference type="InterPro" id="IPR022409">
    <property type="entry name" value="PKD/Chitinase_dom"/>
</dbReference>
<evidence type="ECO:0000256" key="2">
    <source>
        <dbReference type="SAM" id="Phobius"/>
    </source>
</evidence>
<dbReference type="AlphaFoldDB" id="A0A183UEF1"/>
<evidence type="ECO:0000259" key="4">
    <source>
        <dbReference type="PROSITE" id="PS50835"/>
    </source>
</evidence>
<keyword evidence="3" id="KW-0732">Signal</keyword>
<organism evidence="6 7">
    <name type="scientific">Toxocara canis</name>
    <name type="common">Canine roundworm</name>
    <dbReference type="NCBI Taxonomy" id="6265"/>
    <lineage>
        <taxon>Eukaryota</taxon>
        <taxon>Metazoa</taxon>
        <taxon>Ecdysozoa</taxon>
        <taxon>Nematoda</taxon>
        <taxon>Chromadorea</taxon>
        <taxon>Rhabditida</taxon>
        <taxon>Spirurina</taxon>
        <taxon>Ascaridomorpha</taxon>
        <taxon>Ascaridoidea</taxon>
        <taxon>Toxocaridae</taxon>
        <taxon>Toxocara</taxon>
    </lineage>
</organism>
<dbReference type="InterPro" id="IPR035986">
    <property type="entry name" value="PKD_dom_sf"/>
</dbReference>
<name>A0A183UEF1_TOXCA</name>
<evidence type="ECO:0000313" key="6">
    <source>
        <dbReference type="Proteomes" id="UP000050794"/>
    </source>
</evidence>
<dbReference type="SUPFAM" id="SSF49299">
    <property type="entry name" value="PKD domain"/>
    <property type="match status" value="2"/>
</dbReference>
<feature type="chain" id="PRO_5044553127" evidence="3">
    <location>
        <begin position="20"/>
        <end position="853"/>
    </location>
</feature>
<evidence type="ECO:0000256" key="3">
    <source>
        <dbReference type="SAM" id="SignalP"/>
    </source>
</evidence>
<dbReference type="SMART" id="SM00089">
    <property type="entry name" value="PKD"/>
    <property type="match status" value="5"/>
</dbReference>
<feature type="transmembrane region" description="Helical" evidence="2">
    <location>
        <begin position="727"/>
        <end position="751"/>
    </location>
</feature>
<dbReference type="Pfam" id="PF22352">
    <property type="entry name" value="K319L-like_PKD"/>
    <property type="match status" value="5"/>
</dbReference>
<dbReference type="GO" id="GO:0031410">
    <property type="term" value="C:cytoplasmic vesicle"/>
    <property type="evidence" value="ECO:0007669"/>
    <property type="project" value="TreeGrafter"/>
</dbReference>
<feature type="domain" description="Ig-like" evidence="4">
    <location>
        <begin position="268"/>
        <end position="366"/>
    </location>
</feature>
<dbReference type="EMBL" id="UYWY01019571">
    <property type="protein sequence ID" value="VDM38192.1"/>
    <property type="molecule type" value="Genomic_DNA"/>
</dbReference>
<dbReference type="WBParaSite" id="TCNE_0000687101-mRNA-1">
    <property type="protein sequence ID" value="TCNE_0000687101-mRNA-1"/>
    <property type="gene ID" value="TCNE_0000687101"/>
</dbReference>
<keyword evidence="2" id="KW-1133">Transmembrane helix</keyword>
<evidence type="ECO:0000313" key="7">
    <source>
        <dbReference type="WBParaSite" id="TCNE_0000687101-mRNA-1"/>
    </source>
</evidence>
<reference evidence="5 6" key="2">
    <citation type="submission" date="2018-11" db="EMBL/GenBank/DDBJ databases">
        <authorList>
            <consortium name="Pathogen Informatics"/>
        </authorList>
    </citation>
    <scope>NUCLEOTIDE SEQUENCE [LARGE SCALE GENOMIC DNA]</scope>
</reference>
<reference evidence="7" key="1">
    <citation type="submission" date="2016-06" db="UniProtKB">
        <authorList>
            <consortium name="WormBaseParasite"/>
        </authorList>
    </citation>
    <scope>IDENTIFICATION</scope>
</reference>